<protein>
    <submittedName>
        <fullName evidence="1">Flagella-related protein F</fullName>
    </submittedName>
</protein>
<dbReference type="GO" id="GO:0097588">
    <property type="term" value="P:archaeal or bacterial-type flagellum-dependent cell motility"/>
    <property type="evidence" value="ECO:0007669"/>
    <property type="project" value="InterPro"/>
</dbReference>
<dbReference type="KEGG" id="halh:HTSR_1354"/>
<sequence length="154" mass="16219">MGFSVSGGTAIILIAAVASAGMLYTTAYNGYESVQDANEIESASDLERANTEVEIVNVTHDTSVSPDEIAVTVRNEGSNSLSVTDTDLLLNGTYQINTTRTVSTDDGTLTAGADGTDLWQPQEELTISVREDRSEPISVKIVTGPGVTATEVYP</sequence>
<name>A0A1D8S594_9EURY</name>
<evidence type="ECO:0000313" key="2">
    <source>
        <dbReference type="Proteomes" id="UP000185608"/>
    </source>
</evidence>
<dbReference type="EMBL" id="CP016070">
    <property type="protein sequence ID" value="AOW80530.1"/>
    <property type="molecule type" value="Genomic_DNA"/>
</dbReference>
<evidence type="ECO:0000313" key="1">
    <source>
        <dbReference type="EMBL" id="AOW80530.1"/>
    </source>
</evidence>
<dbReference type="Proteomes" id="UP000185608">
    <property type="component" value="Chromosome"/>
</dbReference>
<dbReference type="RefSeq" id="WP_070365216.1">
    <property type="nucleotide sequence ID" value="NZ_CP016070.1"/>
</dbReference>
<dbReference type="PANTHER" id="PTHR42200">
    <property type="entry name" value="ARCHAEAL FLAGELLA-RELATED PROTEIN F-RELATED"/>
    <property type="match status" value="1"/>
</dbReference>
<dbReference type="Pfam" id="PF01917">
    <property type="entry name" value="Flagellin_arch-type"/>
    <property type="match status" value="1"/>
</dbReference>
<dbReference type="STRING" id="1873524.HSR6_1426"/>
<dbReference type="GeneID" id="29829347"/>
<keyword evidence="1" id="KW-0966">Cell projection</keyword>
<dbReference type="InterPro" id="IPR002774">
    <property type="entry name" value="Flagellin_arc-type"/>
</dbReference>
<keyword evidence="1" id="KW-0282">Flagellum</keyword>
<dbReference type="PANTHER" id="PTHR42200:SF2">
    <property type="entry name" value="ARCHAEAL FLAGELLA-RELATED PROTEIN F"/>
    <property type="match status" value="1"/>
</dbReference>
<dbReference type="AlphaFoldDB" id="A0A1D8S594"/>
<dbReference type="GO" id="GO:0005198">
    <property type="term" value="F:structural molecule activity"/>
    <property type="evidence" value="ECO:0007669"/>
    <property type="project" value="InterPro"/>
</dbReference>
<organism evidence="1 2">
    <name type="scientific">Halodesulfurarchaeum formicicum</name>
    <dbReference type="NCBI Taxonomy" id="1873524"/>
    <lineage>
        <taxon>Archaea</taxon>
        <taxon>Methanobacteriati</taxon>
        <taxon>Methanobacteriota</taxon>
        <taxon>Stenosarchaea group</taxon>
        <taxon>Halobacteria</taxon>
        <taxon>Halobacteriales</taxon>
        <taxon>Halobacteriaceae</taxon>
        <taxon>Halodesulfurarchaeum</taxon>
    </lineage>
</organism>
<reference evidence="1 2" key="1">
    <citation type="submission" date="2016-06" db="EMBL/GenBank/DDBJ databases">
        <title>Discovery of anaerobic lithoheterotrophic haloarchaeon capable of sulfur respiration by hydrogen and formate.</title>
        <authorList>
            <person name="Sorokin D.Y."/>
            <person name="Kublanov I.V."/>
            <person name="Roman P."/>
            <person name="Sinninghe Damste J.S."/>
            <person name="Golyshin P.N."/>
            <person name="Rojo D."/>
            <person name="Ciordia S."/>
            <person name="Mena Md.C."/>
            <person name="Ferrer M."/>
            <person name="Smedile F."/>
            <person name="Messina E."/>
            <person name="La Cono V."/>
            <person name="Yakimov M.M."/>
        </authorList>
    </citation>
    <scope>NUCLEOTIDE SEQUENCE [LARGE SCALE GENOMIC DNA]</scope>
    <source>
        <strain evidence="1 2">HTSR1</strain>
    </source>
</reference>
<keyword evidence="1" id="KW-0969">Cilium</keyword>
<proteinExistence type="predicted"/>
<gene>
    <name evidence="1" type="primary">flaF</name>
    <name evidence="1" type="ORF">HTSR_1354</name>
</gene>
<accession>A0A1D8S594</accession>